<gene>
    <name evidence="3" type="primary">aroF</name>
    <name evidence="3" type="ORF">OXIME_000314</name>
</gene>
<dbReference type="GO" id="GO:0016832">
    <property type="term" value="F:aldehyde-lyase activity"/>
    <property type="evidence" value="ECO:0007669"/>
    <property type="project" value="InterPro"/>
</dbReference>
<keyword evidence="4" id="KW-1185">Reference proteome</keyword>
<dbReference type="PANTHER" id="PTHR43018:SF2">
    <property type="entry name" value="PHOSPHO-2-DEHYDRO-3-DEOXYHEPTONATE ALDOLASE"/>
    <property type="match status" value="1"/>
</dbReference>
<dbReference type="GO" id="GO:0009073">
    <property type="term" value="P:aromatic amino acid family biosynthetic process"/>
    <property type="evidence" value="ECO:0007669"/>
    <property type="project" value="InterPro"/>
</dbReference>
<dbReference type="Proteomes" id="UP001451606">
    <property type="component" value="Chromosome"/>
</dbReference>
<feature type="domain" description="DAHP synthetase I/KDSA" evidence="2">
    <location>
        <begin position="8"/>
        <end position="252"/>
    </location>
</feature>
<dbReference type="EMBL" id="CP133772">
    <property type="protein sequence ID" value="WYX99771.1"/>
    <property type="molecule type" value="Genomic_DNA"/>
</dbReference>
<evidence type="ECO:0000313" key="4">
    <source>
        <dbReference type="Proteomes" id="UP001451606"/>
    </source>
</evidence>
<dbReference type="InterPro" id="IPR013785">
    <property type="entry name" value="Aldolase_TIM"/>
</dbReference>
<dbReference type="KEGG" id="omr:OXIME_000314"/>
<evidence type="ECO:0000256" key="1">
    <source>
        <dbReference type="ARBA" id="ARBA00022679"/>
    </source>
</evidence>
<dbReference type="AlphaFoldDB" id="A0AAX4NE47"/>
<dbReference type="Pfam" id="PF00793">
    <property type="entry name" value="DAHP_synth_1"/>
    <property type="match status" value="1"/>
</dbReference>
<accession>A0AAX4NE47</accession>
<sequence length="268" mass="29883">MFEIAIRDDLKISQDEMIFIAGPCAVESEEQLVETAKFLSRLGVKILRGGAYKPRTSPDNFQGLGEAGLKILASAADQTGMAIVTEVMDTENIGIVSRYSDILQVGSRNSQNFPLLKKLGRQKKPVLLKRGFGNTVDEFINSSRYISRGGNRNIIMVERGIRTFETSTRFTLDVSAVPVIKEMVDYPVLIDPSHPAGKRQLVQPLALAGIGSGSDGLMVEVHPSPESALSDREQQLDFQQFEKLYRTSQSMFSFMRGQTFLEMEKRER</sequence>
<evidence type="ECO:0000313" key="3">
    <source>
        <dbReference type="EMBL" id="WYX99771.1"/>
    </source>
</evidence>
<organism evidence="3 4">
    <name type="scientific">Oxyplasma meridianum</name>
    <dbReference type="NCBI Taxonomy" id="3073602"/>
    <lineage>
        <taxon>Archaea</taxon>
        <taxon>Methanobacteriati</taxon>
        <taxon>Thermoplasmatota</taxon>
        <taxon>Thermoplasmata</taxon>
        <taxon>Thermoplasmatales</taxon>
        <taxon>Thermoplasmataceae</taxon>
        <taxon>Oxyplasma</taxon>
    </lineage>
</organism>
<evidence type="ECO:0000259" key="2">
    <source>
        <dbReference type="Pfam" id="PF00793"/>
    </source>
</evidence>
<proteinExistence type="predicted"/>
<dbReference type="SUPFAM" id="SSF51569">
    <property type="entry name" value="Aldolase"/>
    <property type="match status" value="1"/>
</dbReference>
<dbReference type="RefSeq" id="WP_393971733.1">
    <property type="nucleotide sequence ID" value="NZ_CP133772.1"/>
</dbReference>
<dbReference type="InterPro" id="IPR052899">
    <property type="entry name" value="Class-I_DAHP_synthase"/>
</dbReference>
<reference evidence="3 4" key="1">
    <citation type="submission" date="2023-09" db="EMBL/GenBank/DDBJ databases">
        <authorList>
            <person name="Golyshina O.V."/>
            <person name="Lunev E.A."/>
            <person name="Bargiela R."/>
            <person name="Gaines M.C."/>
            <person name="Daum B."/>
            <person name="Bale N.J."/>
            <person name="Koenen M."/>
            <person name="Sinninghe Damst J.S."/>
            <person name="Yakimov M."/>
            <person name="Golyshin P.N."/>
        </authorList>
    </citation>
    <scope>NUCLEOTIDE SEQUENCE [LARGE SCALE GENOMIC DNA]</scope>
    <source>
        <strain evidence="3 4">M1</strain>
    </source>
</reference>
<dbReference type="EC" id="2.5.1.54" evidence="3"/>
<name>A0AAX4NE47_9ARCH</name>
<dbReference type="InterPro" id="IPR006218">
    <property type="entry name" value="DAHP1/KDSA"/>
</dbReference>
<dbReference type="NCBIfam" id="NF009239">
    <property type="entry name" value="PRK12595.1"/>
    <property type="match status" value="1"/>
</dbReference>
<dbReference type="NCBIfam" id="TIGR01361">
    <property type="entry name" value="DAHP_synth_Bsub"/>
    <property type="match status" value="1"/>
</dbReference>
<keyword evidence="1 3" id="KW-0808">Transferase</keyword>
<dbReference type="PANTHER" id="PTHR43018">
    <property type="entry name" value="PHOSPHO-2-DEHYDRO-3-DEOXYHEPTONATE ALDOLASE"/>
    <property type="match status" value="1"/>
</dbReference>
<dbReference type="InterPro" id="IPR006268">
    <property type="entry name" value="DAHP_syn_2"/>
</dbReference>
<dbReference type="GO" id="GO:0003849">
    <property type="term" value="F:3-deoxy-7-phosphoheptulonate synthase activity"/>
    <property type="evidence" value="ECO:0007669"/>
    <property type="project" value="UniProtKB-EC"/>
</dbReference>
<dbReference type="GeneID" id="95967038"/>
<protein>
    <submittedName>
        <fullName evidence="3">3-deoxy-7-phosphoheptulonate synthase</fullName>
        <ecNumber evidence="3">2.5.1.54</ecNumber>
    </submittedName>
</protein>
<dbReference type="NCBIfam" id="NF006421">
    <property type="entry name" value="PRK08673.1"/>
    <property type="match status" value="1"/>
</dbReference>
<dbReference type="Gene3D" id="3.20.20.70">
    <property type="entry name" value="Aldolase class I"/>
    <property type="match status" value="1"/>
</dbReference>